<keyword evidence="2" id="KW-1185">Reference proteome</keyword>
<evidence type="ECO:0000313" key="1">
    <source>
        <dbReference type="EMBL" id="KAJ8642632.1"/>
    </source>
</evidence>
<name>A0ACC2MBW1_PERAE</name>
<organism evidence="1 2">
    <name type="scientific">Persea americana</name>
    <name type="common">Avocado</name>
    <dbReference type="NCBI Taxonomy" id="3435"/>
    <lineage>
        <taxon>Eukaryota</taxon>
        <taxon>Viridiplantae</taxon>
        <taxon>Streptophyta</taxon>
        <taxon>Embryophyta</taxon>
        <taxon>Tracheophyta</taxon>
        <taxon>Spermatophyta</taxon>
        <taxon>Magnoliopsida</taxon>
        <taxon>Magnoliidae</taxon>
        <taxon>Laurales</taxon>
        <taxon>Lauraceae</taxon>
        <taxon>Persea</taxon>
    </lineage>
</organism>
<sequence>MDYASMSWLHNLWPLSIRKTDGDLKASDGLVYGLSIADQTKQFVYAVRDPETQAVTYLLAAQNSSEQTSVSDGQIHL</sequence>
<comment type="caution">
    <text evidence="1">The sequence shown here is derived from an EMBL/GenBank/DDBJ whole genome shotgun (WGS) entry which is preliminary data.</text>
</comment>
<gene>
    <name evidence="1" type="ORF">MRB53_004380</name>
</gene>
<protein>
    <submittedName>
        <fullName evidence="1">Uncharacterized protein</fullName>
    </submittedName>
</protein>
<dbReference type="Proteomes" id="UP001234297">
    <property type="component" value="Chromosome 2"/>
</dbReference>
<reference evidence="1 2" key="1">
    <citation type="journal article" date="2022" name="Hortic Res">
        <title>A haplotype resolved chromosomal level avocado genome allows analysis of novel avocado genes.</title>
        <authorList>
            <person name="Nath O."/>
            <person name="Fletcher S.J."/>
            <person name="Hayward A."/>
            <person name="Shaw L.M."/>
            <person name="Masouleh A.K."/>
            <person name="Furtado A."/>
            <person name="Henry R.J."/>
            <person name="Mitter N."/>
        </authorList>
    </citation>
    <scope>NUCLEOTIDE SEQUENCE [LARGE SCALE GENOMIC DNA]</scope>
    <source>
        <strain evidence="2">cv. Hass</strain>
    </source>
</reference>
<dbReference type="EMBL" id="CM056810">
    <property type="protein sequence ID" value="KAJ8642632.1"/>
    <property type="molecule type" value="Genomic_DNA"/>
</dbReference>
<evidence type="ECO:0000313" key="2">
    <source>
        <dbReference type="Proteomes" id="UP001234297"/>
    </source>
</evidence>
<proteinExistence type="predicted"/>
<accession>A0ACC2MBW1</accession>